<dbReference type="Gene3D" id="3.10.50.40">
    <property type="match status" value="1"/>
</dbReference>
<evidence type="ECO:0000313" key="4">
    <source>
        <dbReference type="EMBL" id="PIR96978.1"/>
    </source>
</evidence>
<dbReference type="Proteomes" id="UP000230557">
    <property type="component" value="Unassembled WGS sequence"/>
</dbReference>
<dbReference type="SUPFAM" id="SSF54534">
    <property type="entry name" value="FKBP-like"/>
    <property type="match status" value="1"/>
</dbReference>
<feature type="domain" description="PpiC" evidence="3">
    <location>
        <begin position="177"/>
        <end position="268"/>
    </location>
</feature>
<dbReference type="PROSITE" id="PS01096">
    <property type="entry name" value="PPIC_PPIASE_1"/>
    <property type="match status" value="1"/>
</dbReference>
<feature type="transmembrane region" description="Helical" evidence="2">
    <location>
        <begin position="41"/>
        <end position="63"/>
    </location>
</feature>
<gene>
    <name evidence="4" type="ORF">COT91_03810</name>
</gene>
<dbReference type="Pfam" id="PF13624">
    <property type="entry name" value="SurA_N_3"/>
    <property type="match status" value="1"/>
</dbReference>
<keyword evidence="2" id="KW-0812">Transmembrane</keyword>
<dbReference type="PANTHER" id="PTHR47245">
    <property type="entry name" value="PEPTIDYLPROLYL ISOMERASE"/>
    <property type="match status" value="1"/>
</dbReference>
<dbReference type="SUPFAM" id="SSF109998">
    <property type="entry name" value="Triger factor/SurA peptide-binding domain-like"/>
    <property type="match status" value="1"/>
</dbReference>
<dbReference type="EMBL" id="PFAJ01000050">
    <property type="protein sequence ID" value="PIR96978.1"/>
    <property type="molecule type" value="Genomic_DNA"/>
</dbReference>
<dbReference type="InterPro" id="IPR027304">
    <property type="entry name" value="Trigger_fact/SurA_dom_sf"/>
</dbReference>
<keyword evidence="1" id="KW-0413">Isomerase</keyword>
<dbReference type="AlphaFoldDB" id="A0A2H0VCZ0"/>
<evidence type="ECO:0000256" key="2">
    <source>
        <dbReference type="SAM" id="Phobius"/>
    </source>
</evidence>
<dbReference type="Gene3D" id="1.10.4030.10">
    <property type="entry name" value="Porin chaperone SurA, peptide-binding domain"/>
    <property type="match status" value="1"/>
</dbReference>
<keyword evidence="2" id="KW-0472">Membrane</keyword>
<dbReference type="Pfam" id="PF13616">
    <property type="entry name" value="Rotamase_3"/>
    <property type="match status" value="1"/>
</dbReference>
<sequence>MEQEQEKKKRIWVKIVGWVLVAGVAFVAVVAIGIYRFSWQGVVVNAMVSVAPFPVAIVDYHFVTFADFNKRFEAYRKAVEFNQEFDFTDPANNEVVVSQKQALLDRMVELELIEQIAKDNGIIVTEDDVNNQLEMLARQTGVEIEEFDTILLNVYGLGKNEFISHVVRPSLYESKLQLMVSSDRQLNLDAFSKAEDLLGKLKSGESFSSLAKEFSDDLSNNEIGGDLGWAPQGFFVKEFNDAIFSMEQGEVSGIVSTQFGLHIIELLEQTKDEEGTVLAHSRHILVNTRDFYDWLDGEKEKVSVWKFPVQ</sequence>
<dbReference type="InterPro" id="IPR050245">
    <property type="entry name" value="PrsA_foldase"/>
</dbReference>
<dbReference type="InterPro" id="IPR000297">
    <property type="entry name" value="PPIase_PpiC"/>
</dbReference>
<dbReference type="InterPro" id="IPR046357">
    <property type="entry name" value="PPIase_dom_sf"/>
</dbReference>
<dbReference type="GO" id="GO:0003755">
    <property type="term" value="F:peptidyl-prolyl cis-trans isomerase activity"/>
    <property type="evidence" value="ECO:0007669"/>
    <property type="project" value="UniProtKB-KW"/>
</dbReference>
<evidence type="ECO:0000256" key="1">
    <source>
        <dbReference type="PROSITE-ProRule" id="PRU00278"/>
    </source>
</evidence>
<reference evidence="5" key="1">
    <citation type="submission" date="2017-09" db="EMBL/GenBank/DDBJ databases">
        <title>Depth-based differentiation of microbial function through sediment-hosted aquifers and enrichment of novel symbionts in the deep terrestrial subsurface.</title>
        <authorList>
            <person name="Probst A.J."/>
            <person name="Ladd B."/>
            <person name="Jarett J.K."/>
            <person name="Geller-Mcgrath D.E."/>
            <person name="Sieber C.M.K."/>
            <person name="Emerson J.B."/>
            <person name="Anantharaman K."/>
            <person name="Thomas B.C."/>
            <person name="Malmstrom R."/>
            <person name="Stieglmeier M."/>
            <person name="Klingl A."/>
            <person name="Woyke T."/>
            <person name="Ryan C.M."/>
            <person name="Banfield J.F."/>
        </authorList>
    </citation>
    <scope>NUCLEOTIDE SEQUENCE [LARGE SCALE GENOMIC DNA]</scope>
</reference>
<protein>
    <recommendedName>
        <fullName evidence="3">PpiC domain-containing protein</fullName>
    </recommendedName>
</protein>
<keyword evidence="2" id="KW-1133">Transmembrane helix</keyword>
<dbReference type="InterPro" id="IPR023058">
    <property type="entry name" value="PPIase_PpiC_CS"/>
</dbReference>
<dbReference type="PANTHER" id="PTHR47245:SF2">
    <property type="entry name" value="PEPTIDYL-PROLYL CIS-TRANS ISOMERASE HP_0175-RELATED"/>
    <property type="match status" value="1"/>
</dbReference>
<accession>A0A2H0VCZ0</accession>
<comment type="caution">
    <text evidence="4">The sequence shown here is derived from an EMBL/GenBank/DDBJ whole genome shotgun (WGS) entry which is preliminary data.</text>
</comment>
<evidence type="ECO:0000259" key="3">
    <source>
        <dbReference type="PROSITE" id="PS50198"/>
    </source>
</evidence>
<name>A0A2H0VCZ0_9BACT</name>
<feature type="transmembrane region" description="Helical" evidence="2">
    <location>
        <begin position="12"/>
        <end position="35"/>
    </location>
</feature>
<evidence type="ECO:0000313" key="5">
    <source>
        <dbReference type="Proteomes" id="UP000230557"/>
    </source>
</evidence>
<keyword evidence="1" id="KW-0697">Rotamase</keyword>
<dbReference type="PROSITE" id="PS50198">
    <property type="entry name" value="PPIC_PPIASE_2"/>
    <property type="match status" value="1"/>
</dbReference>
<organism evidence="4 5">
    <name type="scientific">Candidatus Doudnabacteria bacterium CG10_big_fil_rev_8_21_14_0_10_41_10</name>
    <dbReference type="NCBI Taxonomy" id="1974551"/>
    <lineage>
        <taxon>Bacteria</taxon>
        <taxon>Candidatus Doudnaibacteriota</taxon>
    </lineage>
</organism>
<proteinExistence type="predicted"/>